<organism evidence="8 9">
    <name type="scientific">candidate division MSBL1 archaeon SCGC-AAA261G05</name>
    <dbReference type="NCBI Taxonomy" id="1698276"/>
    <lineage>
        <taxon>Archaea</taxon>
        <taxon>Methanobacteriati</taxon>
        <taxon>Methanobacteriota</taxon>
        <taxon>candidate division MSBL1</taxon>
    </lineage>
</organism>
<keyword evidence="4 6" id="KW-1133">Transmembrane helix</keyword>
<dbReference type="InterPro" id="IPR050189">
    <property type="entry name" value="MFS_Efflux_Transporters"/>
</dbReference>
<evidence type="ECO:0000256" key="3">
    <source>
        <dbReference type="ARBA" id="ARBA00022692"/>
    </source>
</evidence>
<feature type="transmembrane region" description="Helical" evidence="6">
    <location>
        <begin position="180"/>
        <end position="199"/>
    </location>
</feature>
<reference evidence="8 9" key="1">
    <citation type="journal article" date="2016" name="Sci. Rep.">
        <title>Metabolic traits of an uncultured archaeal lineage -MSBL1- from brine pools of the Red Sea.</title>
        <authorList>
            <person name="Mwirichia R."/>
            <person name="Alam I."/>
            <person name="Rashid M."/>
            <person name="Vinu M."/>
            <person name="Ba-Alawi W."/>
            <person name="Anthony Kamau A."/>
            <person name="Kamanda Ngugi D."/>
            <person name="Goker M."/>
            <person name="Klenk H.P."/>
            <person name="Bajic V."/>
            <person name="Stingl U."/>
        </authorList>
    </citation>
    <scope>NUCLEOTIDE SEQUENCE [LARGE SCALE GENOMIC DNA]</scope>
    <source>
        <strain evidence="8">SCGC-AAA261G05</strain>
    </source>
</reference>
<dbReference type="PANTHER" id="PTHR43124">
    <property type="entry name" value="PURINE EFFLUX PUMP PBUE"/>
    <property type="match status" value="1"/>
</dbReference>
<dbReference type="InterPro" id="IPR020846">
    <property type="entry name" value="MFS_dom"/>
</dbReference>
<proteinExistence type="predicted"/>
<feature type="transmembrane region" description="Helical" evidence="6">
    <location>
        <begin position="120"/>
        <end position="138"/>
    </location>
</feature>
<keyword evidence="3 6" id="KW-0812">Transmembrane</keyword>
<comment type="caution">
    <text evidence="8">The sequence shown here is derived from an EMBL/GenBank/DDBJ whole genome shotgun (WGS) entry which is preliminary data.</text>
</comment>
<dbReference type="Gene3D" id="1.20.1250.20">
    <property type="entry name" value="MFS general substrate transporter like domains"/>
    <property type="match status" value="1"/>
</dbReference>
<protein>
    <recommendedName>
        <fullName evidence="7">Major facilitator superfamily (MFS) profile domain-containing protein</fullName>
    </recommendedName>
</protein>
<feature type="transmembrane region" description="Helical" evidence="6">
    <location>
        <begin position="150"/>
        <end position="168"/>
    </location>
</feature>
<dbReference type="PROSITE" id="PS50850">
    <property type="entry name" value="MFS"/>
    <property type="match status" value="1"/>
</dbReference>
<evidence type="ECO:0000313" key="9">
    <source>
        <dbReference type="Proteomes" id="UP000070405"/>
    </source>
</evidence>
<evidence type="ECO:0000256" key="2">
    <source>
        <dbReference type="ARBA" id="ARBA00022475"/>
    </source>
</evidence>
<keyword evidence="2" id="KW-1003">Cell membrane</keyword>
<dbReference type="SUPFAM" id="SSF103473">
    <property type="entry name" value="MFS general substrate transporter"/>
    <property type="match status" value="1"/>
</dbReference>
<dbReference type="EMBL" id="LHYA01000013">
    <property type="protein sequence ID" value="KXB03868.1"/>
    <property type="molecule type" value="Genomic_DNA"/>
</dbReference>
<sequence length="222" mass="24255">MVYSLELKTVREWGNGGNMGRKWLMLVVAFFSVFSFLFAMQSLPPVIPQIMEEFNVSHAETSLLMSLVALPVIFLSLPAGILTVKWGPKRVSGLGLILATFGALTTYLANSFLWLEIGRLILGIGGALVAVSAISIIPQWFSREELGKAMGIYAINMPIVTITALNLLPRIASGFGWRTSFLIATIILAAAALANISLIRGNHRRRNQSQCMLASRISKYGL</sequence>
<dbReference type="Pfam" id="PF07690">
    <property type="entry name" value="MFS_1"/>
    <property type="match status" value="1"/>
</dbReference>
<feature type="transmembrane region" description="Helical" evidence="6">
    <location>
        <begin position="63"/>
        <end position="82"/>
    </location>
</feature>
<keyword evidence="9" id="KW-1185">Reference proteome</keyword>
<dbReference type="InterPro" id="IPR036259">
    <property type="entry name" value="MFS_trans_sf"/>
</dbReference>
<feature type="transmembrane region" description="Helical" evidence="6">
    <location>
        <begin position="94"/>
        <end position="114"/>
    </location>
</feature>
<evidence type="ECO:0000256" key="5">
    <source>
        <dbReference type="ARBA" id="ARBA00023136"/>
    </source>
</evidence>
<accession>A0A133VBP2</accession>
<evidence type="ECO:0000259" key="7">
    <source>
        <dbReference type="PROSITE" id="PS50850"/>
    </source>
</evidence>
<dbReference type="AlphaFoldDB" id="A0A133VBP2"/>
<evidence type="ECO:0000313" key="8">
    <source>
        <dbReference type="EMBL" id="KXB03868.1"/>
    </source>
</evidence>
<evidence type="ECO:0000256" key="6">
    <source>
        <dbReference type="SAM" id="Phobius"/>
    </source>
</evidence>
<name>A0A133VBP2_9EURY</name>
<dbReference type="InterPro" id="IPR011701">
    <property type="entry name" value="MFS"/>
</dbReference>
<feature type="domain" description="Major facilitator superfamily (MFS) profile" evidence="7">
    <location>
        <begin position="25"/>
        <end position="222"/>
    </location>
</feature>
<evidence type="ECO:0000256" key="4">
    <source>
        <dbReference type="ARBA" id="ARBA00022989"/>
    </source>
</evidence>
<dbReference type="GO" id="GO:0005886">
    <property type="term" value="C:plasma membrane"/>
    <property type="evidence" value="ECO:0007669"/>
    <property type="project" value="UniProtKB-SubCell"/>
</dbReference>
<evidence type="ECO:0000256" key="1">
    <source>
        <dbReference type="ARBA" id="ARBA00004651"/>
    </source>
</evidence>
<comment type="subcellular location">
    <subcellularLocation>
        <location evidence="1">Cell membrane</location>
        <topology evidence="1">Multi-pass membrane protein</topology>
    </subcellularLocation>
</comment>
<dbReference type="GO" id="GO:0022857">
    <property type="term" value="F:transmembrane transporter activity"/>
    <property type="evidence" value="ECO:0007669"/>
    <property type="project" value="InterPro"/>
</dbReference>
<dbReference type="PANTHER" id="PTHR43124:SF3">
    <property type="entry name" value="CHLORAMPHENICOL EFFLUX PUMP RV0191"/>
    <property type="match status" value="1"/>
</dbReference>
<feature type="transmembrane region" description="Helical" evidence="6">
    <location>
        <begin position="23"/>
        <end position="43"/>
    </location>
</feature>
<dbReference type="Proteomes" id="UP000070405">
    <property type="component" value="Unassembled WGS sequence"/>
</dbReference>
<gene>
    <name evidence="8" type="ORF">AKJ47_01570</name>
</gene>
<keyword evidence="5 6" id="KW-0472">Membrane</keyword>